<reference evidence="3" key="1">
    <citation type="journal article" date="2019" name="Int. J. Syst. Evol. Microbiol.">
        <title>The Global Catalogue of Microorganisms (GCM) 10K type strain sequencing project: providing services to taxonomists for standard genome sequencing and annotation.</title>
        <authorList>
            <consortium name="The Broad Institute Genomics Platform"/>
            <consortium name="The Broad Institute Genome Sequencing Center for Infectious Disease"/>
            <person name="Wu L."/>
            <person name="Ma J."/>
        </authorList>
    </citation>
    <scope>NUCLEOTIDE SEQUENCE [LARGE SCALE GENOMIC DNA]</scope>
    <source>
        <strain evidence="3">JCM 18077</strain>
    </source>
</reference>
<name>A0ABP8Z874_9ACTN</name>
<gene>
    <name evidence="2" type="ORF">GCM10023217_19460</name>
</gene>
<dbReference type="SUPFAM" id="SSF54427">
    <property type="entry name" value="NTF2-like"/>
    <property type="match status" value="1"/>
</dbReference>
<dbReference type="Pfam" id="PF13577">
    <property type="entry name" value="SnoaL_4"/>
    <property type="match status" value="1"/>
</dbReference>
<dbReference type="Proteomes" id="UP001500822">
    <property type="component" value="Unassembled WGS sequence"/>
</dbReference>
<dbReference type="Gene3D" id="3.10.450.50">
    <property type="match status" value="1"/>
</dbReference>
<keyword evidence="3" id="KW-1185">Reference proteome</keyword>
<evidence type="ECO:0000313" key="3">
    <source>
        <dbReference type="Proteomes" id="UP001500822"/>
    </source>
</evidence>
<comment type="caution">
    <text evidence="2">The sequence shown here is derived from an EMBL/GenBank/DDBJ whole genome shotgun (WGS) entry which is preliminary data.</text>
</comment>
<evidence type="ECO:0000259" key="1">
    <source>
        <dbReference type="Pfam" id="PF13577"/>
    </source>
</evidence>
<dbReference type="InterPro" id="IPR032710">
    <property type="entry name" value="NTF2-like_dom_sf"/>
</dbReference>
<evidence type="ECO:0000313" key="2">
    <source>
        <dbReference type="EMBL" id="GAA4749305.1"/>
    </source>
</evidence>
<dbReference type="RefSeq" id="WP_246996055.1">
    <property type="nucleotide sequence ID" value="NZ_BAABIE010000008.1"/>
</dbReference>
<dbReference type="InterPro" id="IPR037401">
    <property type="entry name" value="SnoaL-like"/>
</dbReference>
<feature type="domain" description="SnoaL-like" evidence="1">
    <location>
        <begin position="5"/>
        <end position="127"/>
    </location>
</feature>
<dbReference type="EMBL" id="BAABIE010000008">
    <property type="protein sequence ID" value="GAA4749305.1"/>
    <property type="molecule type" value="Genomic_DNA"/>
</dbReference>
<sequence>MTHHDDLRAIEELKYRYLRAVDTRDWAAFADTVTDDVEAGYGSKVGGKALNFTGRDALIEYLSGAMVSTMATEHRVDHPIIEIDGDEATGSWYLQDKVMIPEYDVLIIGAAFYTDTYRRTADGWRIAATGYERTFEATGTLSGAGLTVQIGPAVLGGEGSVSR</sequence>
<protein>
    <submittedName>
        <fullName evidence="2">Nuclear transport factor 2 family protein</fullName>
    </submittedName>
</protein>
<proteinExistence type="predicted"/>
<accession>A0ABP8Z874</accession>
<organism evidence="2 3">
    <name type="scientific">Gordonia alkaliphila</name>
    <dbReference type="NCBI Taxonomy" id="1053547"/>
    <lineage>
        <taxon>Bacteria</taxon>
        <taxon>Bacillati</taxon>
        <taxon>Actinomycetota</taxon>
        <taxon>Actinomycetes</taxon>
        <taxon>Mycobacteriales</taxon>
        <taxon>Gordoniaceae</taxon>
        <taxon>Gordonia</taxon>
    </lineage>
</organism>
<dbReference type="CDD" id="cd00531">
    <property type="entry name" value="NTF2_like"/>
    <property type="match status" value="1"/>
</dbReference>